<dbReference type="SUPFAM" id="SSF49785">
    <property type="entry name" value="Galactose-binding domain-like"/>
    <property type="match status" value="1"/>
</dbReference>
<dbReference type="GO" id="GO:0006516">
    <property type="term" value="P:glycoprotein catabolic process"/>
    <property type="evidence" value="ECO:0007669"/>
    <property type="project" value="TreeGrafter"/>
</dbReference>
<dbReference type="InterPro" id="IPR050887">
    <property type="entry name" value="Beta-mannosidase_GH2"/>
</dbReference>
<dbReference type="AlphaFoldDB" id="A0A0P9EVC0"/>
<dbReference type="Gene3D" id="2.60.120.260">
    <property type="entry name" value="Galactose-binding domain-like"/>
    <property type="match status" value="1"/>
</dbReference>
<dbReference type="PANTHER" id="PTHR43730:SF1">
    <property type="entry name" value="BETA-MANNOSIDASE"/>
    <property type="match status" value="1"/>
</dbReference>
<dbReference type="GO" id="GO:0004567">
    <property type="term" value="F:beta-mannosidase activity"/>
    <property type="evidence" value="ECO:0007669"/>
    <property type="project" value="TreeGrafter"/>
</dbReference>
<dbReference type="InterPro" id="IPR054593">
    <property type="entry name" value="Beta-mannosidase-like_N2"/>
</dbReference>
<gene>
    <name evidence="4" type="ORF">SE17_44390</name>
</gene>
<dbReference type="Proteomes" id="UP000050509">
    <property type="component" value="Unassembled WGS sequence"/>
</dbReference>
<name>A0A0P9EVC0_9CHLR</name>
<keyword evidence="2" id="KW-0326">Glycosidase</keyword>
<evidence type="ECO:0000256" key="1">
    <source>
        <dbReference type="ARBA" id="ARBA00022801"/>
    </source>
</evidence>
<protein>
    <recommendedName>
        <fullName evidence="3">Beta-mannosidase-like galactose-binding domain-containing protein</fullName>
    </recommendedName>
</protein>
<evidence type="ECO:0000256" key="2">
    <source>
        <dbReference type="ARBA" id="ARBA00023295"/>
    </source>
</evidence>
<evidence type="ECO:0000313" key="5">
    <source>
        <dbReference type="Proteomes" id="UP000050509"/>
    </source>
</evidence>
<accession>A0A0P9EVC0</accession>
<proteinExistence type="predicted"/>
<dbReference type="EMBL" id="LJCR01003786">
    <property type="protein sequence ID" value="KPV42934.1"/>
    <property type="molecule type" value="Genomic_DNA"/>
</dbReference>
<evidence type="ECO:0000313" key="4">
    <source>
        <dbReference type="EMBL" id="KPV42934.1"/>
    </source>
</evidence>
<keyword evidence="5" id="KW-1185">Reference proteome</keyword>
<dbReference type="Pfam" id="PF22666">
    <property type="entry name" value="Glyco_hydro_2_N2"/>
    <property type="match status" value="1"/>
</dbReference>
<evidence type="ECO:0000259" key="3">
    <source>
        <dbReference type="Pfam" id="PF22666"/>
    </source>
</evidence>
<feature type="non-terminal residue" evidence="4">
    <location>
        <position position="135"/>
    </location>
</feature>
<reference evidence="4 5" key="1">
    <citation type="submission" date="2015-09" db="EMBL/GenBank/DDBJ databases">
        <title>Draft genome sequence of Kouleothrix aurantiaca JCM 19913.</title>
        <authorList>
            <person name="Hemp J."/>
        </authorList>
    </citation>
    <scope>NUCLEOTIDE SEQUENCE [LARGE SCALE GENOMIC DNA]</scope>
    <source>
        <strain evidence="4 5">COM-B</strain>
    </source>
</reference>
<dbReference type="PANTHER" id="PTHR43730">
    <property type="entry name" value="BETA-MANNOSIDASE"/>
    <property type="match status" value="1"/>
</dbReference>
<comment type="caution">
    <text evidence="4">The sequence shown here is derived from an EMBL/GenBank/DDBJ whole genome shotgun (WGS) entry which is preliminary data.</text>
</comment>
<organism evidence="4 5">
    <name type="scientific">Kouleothrix aurantiaca</name>
    <dbReference type="NCBI Taxonomy" id="186479"/>
    <lineage>
        <taxon>Bacteria</taxon>
        <taxon>Bacillati</taxon>
        <taxon>Chloroflexota</taxon>
        <taxon>Chloroflexia</taxon>
        <taxon>Chloroflexales</taxon>
        <taxon>Roseiflexineae</taxon>
        <taxon>Roseiflexaceae</taxon>
        <taxon>Kouleothrix</taxon>
    </lineage>
</organism>
<dbReference type="InterPro" id="IPR008979">
    <property type="entry name" value="Galactose-bd-like_sf"/>
</dbReference>
<keyword evidence="1" id="KW-0378">Hydrolase</keyword>
<feature type="domain" description="Beta-mannosidase-like galactose-binding" evidence="3">
    <location>
        <begin position="10"/>
        <end position="133"/>
    </location>
</feature>
<sequence>MNQQSLNGAWQFRQAGDGEWLPATVPGGVHTDLIALGRIGDPFVGDEEKRVQRVAEQDWEYRHSFTLDAALLAAPQMFLMCDGLDTLAELWLNEQPIGRAENMFRQYRFDVAGALRTGANELRVRFTSPVRAAPA</sequence>